<sequence>MEPDSQDLCSSHLRGFVTKRTGETRRCESKSGYHTARLNRDSPRSAGIGRLLRPAGGLSKDGTGQIFVRRLEPGEMTQRLYSE</sequence>
<dbReference type="EMBL" id="JAINUG010000054">
    <property type="protein sequence ID" value="KAJ8404199.1"/>
    <property type="molecule type" value="Genomic_DNA"/>
</dbReference>
<evidence type="ECO:0000313" key="2">
    <source>
        <dbReference type="EMBL" id="KAJ8404199.1"/>
    </source>
</evidence>
<dbReference type="AlphaFoldDB" id="A0AAD7SKE2"/>
<reference evidence="2" key="1">
    <citation type="journal article" date="2023" name="Science">
        <title>Genome structures resolve the early diversification of teleost fishes.</title>
        <authorList>
            <person name="Parey E."/>
            <person name="Louis A."/>
            <person name="Montfort J."/>
            <person name="Bouchez O."/>
            <person name="Roques C."/>
            <person name="Iampietro C."/>
            <person name="Lluch J."/>
            <person name="Castinel A."/>
            <person name="Donnadieu C."/>
            <person name="Desvignes T."/>
            <person name="Floi Bucao C."/>
            <person name="Jouanno E."/>
            <person name="Wen M."/>
            <person name="Mejri S."/>
            <person name="Dirks R."/>
            <person name="Jansen H."/>
            <person name="Henkel C."/>
            <person name="Chen W.J."/>
            <person name="Zahm M."/>
            <person name="Cabau C."/>
            <person name="Klopp C."/>
            <person name="Thompson A.W."/>
            <person name="Robinson-Rechavi M."/>
            <person name="Braasch I."/>
            <person name="Lecointre G."/>
            <person name="Bobe J."/>
            <person name="Postlethwait J.H."/>
            <person name="Berthelot C."/>
            <person name="Roest Crollius H."/>
            <person name="Guiguen Y."/>
        </authorList>
    </citation>
    <scope>NUCLEOTIDE SEQUENCE</scope>
    <source>
        <strain evidence="2">NC1722</strain>
    </source>
</reference>
<evidence type="ECO:0000313" key="3">
    <source>
        <dbReference type="Proteomes" id="UP001221898"/>
    </source>
</evidence>
<accession>A0AAD7SKE2</accession>
<organism evidence="2 3">
    <name type="scientific">Aldrovandia affinis</name>
    <dbReference type="NCBI Taxonomy" id="143900"/>
    <lineage>
        <taxon>Eukaryota</taxon>
        <taxon>Metazoa</taxon>
        <taxon>Chordata</taxon>
        <taxon>Craniata</taxon>
        <taxon>Vertebrata</taxon>
        <taxon>Euteleostomi</taxon>
        <taxon>Actinopterygii</taxon>
        <taxon>Neopterygii</taxon>
        <taxon>Teleostei</taxon>
        <taxon>Notacanthiformes</taxon>
        <taxon>Halosauridae</taxon>
        <taxon>Aldrovandia</taxon>
    </lineage>
</organism>
<name>A0AAD7SKE2_9TELE</name>
<gene>
    <name evidence="2" type="ORF">AAFF_G00339720</name>
</gene>
<dbReference type="Proteomes" id="UP001221898">
    <property type="component" value="Unassembled WGS sequence"/>
</dbReference>
<protein>
    <submittedName>
        <fullName evidence="2">Uncharacterized protein</fullName>
    </submittedName>
</protein>
<evidence type="ECO:0000256" key="1">
    <source>
        <dbReference type="SAM" id="MobiDB-lite"/>
    </source>
</evidence>
<keyword evidence="3" id="KW-1185">Reference proteome</keyword>
<feature type="region of interest" description="Disordered" evidence="1">
    <location>
        <begin position="27"/>
        <end position="55"/>
    </location>
</feature>
<proteinExistence type="predicted"/>
<comment type="caution">
    <text evidence="2">The sequence shown here is derived from an EMBL/GenBank/DDBJ whole genome shotgun (WGS) entry which is preliminary data.</text>
</comment>